<dbReference type="Proteomes" id="UP000885822">
    <property type="component" value="Unassembled WGS sequence"/>
</dbReference>
<dbReference type="EMBL" id="DRCV01000234">
    <property type="protein sequence ID" value="HDK38415.1"/>
    <property type="molecule type" value="Genomic_DNA"/>
</dbReference>
<dbReference type="Gene3D" id="3.40.50.300">
    <property type="entry name" value="P-loop containing nucleotide triphosphate hydrolases"/>
    <property type="match status" value="1"/>
</dbReference>
<evidence type="ECO:0000259" key="4">
    <source>
        <dbReference type="PROSITE" id="PS51161"/>
    </source>
</evidence>
<dbReference type="GO" id="GO:0005524">
    <property type="term" value="F:ATP binding"/>
    <property type="evidence" value="ECO:0007669"/>
    <property type="project" value="UniProtKB-UniRule"/>
</dbReference>
<evidence type="ECO:0000256" key="2">
    <source>
        <dbReference type="ARBA" id="ARBA00022840"/>
    </source>
</evidence>
<dbReference type="InterPro" id="IPR027417">
    <property type="entry name" value="P-loop_NTPase"/>
</dbReference>
<dbReference type="SUPFAM" id="SSF52540">
    <property type="entry name" value="P-loop containing nucleoside triphosphate hydrolases"/>
    <property type="match status" value="1"/>
</dbReference>
<name>A0A831JY93_9GAMM</name>
<protein>
    <recommendedName>
        <fullName evidence="4">ATP-cone domain-containing protein</fullName>
    </recommendedName>
</protein>
<dbReference type="PANTHER" id="PTHR33477:SF3">
    <property type="entry name" value="P-LOOP NTPASE DOMAIN-CONTAINING PROTEIN LPA1 HOMOLOG 1"/>
    <property type="match status" value="1"/>
</dbReference>
<feature type="domain" description="ATP-cone" evidence="4">
    <location>
        <begin position="4"/>
        <end position="99"/>
    </location>
</feature>
<dbReference type="PROSITE" id="PS51161">
    <property type="entry name" value="ATP_CONE"/>
    <property type="match status" value="1"/>
</dbReference>
<dbReference type="AlphaFoldDB" id="A0A831JY93"/>
<gene>
    <name evidence="5" type="ORF">ENG92_05310</name>
</gene>
<evidence type="ECO:0000313" key="5">
    <source>
        <dbReference type="EMBL" id="HDK38415.1"/>
    </source>
</evidence>
<evidence type="ECO:0000256" key="3">
    <source>
        <dbReference type="PROSITE-ProRule" id="PRU00492"/>
    </source>
</evidence>
<comment type="caution">
    <text evidence="5">The sequence shown here is derived from an EMBL/GenBank/DDBJ whole genome shotgun (WGS) entry which is preliminary data.</text>
</comment>
<dbReference type="InterPro" id="IPR005144">
    <property type="entry name" value="ATP-cone_dom"/>
</dbReference>
<dbReference type="PANTHER" id="PTHR33477">
    <property type="entry name" value="P-LOOP NTPASE DOMAIN-CONTAINING PROTEIN LPA1 HOMOLOG 1"/>
    <property type="match status" value="1"/>
</dbReference>
<sequence length="396" mass="44560">MSKLIVIKEPEGDRSPFLRGILVRSLVNAGLVFEDAYELAQAIRDELQEGREITCTELKNKVAELLEARHGSKIRKLYEADPHGDAGIIVHTPTRSVPFSVGILAHSLETCAIPPEMAMQGARKVLANLRKTGHREIDHKALRRVIHRCLNEHCSSEAADRYLSWRRFENSGIPLIILIGGITGSGKSTVSSELAFRLDISRHQSTDMMREIIRSYLSPQMVPTLKYSSFEAWRGLPGATDGTGTVSESQVISGFLSQFSAMKLALESTINRAIEERHHLILEGVHVVPRELNLDTKRGDAVVIPIMLASMKKDLLRKQLQRRGREKSKRQAATYLDNMDGIWNLQSWLLDEEDKAGTPIIENWYLEDTVRAALDLVIGELMKRFPPEPDDEAYLH</sequence>
<reference evidence="5" key="1">
    <citation type="journal article" date="2020" name="mSystems">
        <title>Genome- and Community-Level Interaction Insights into Carbon Utilization and Element Cycling Functions of Hydrothermarchaeota in Hydrothermal Sediment.</title>
        <authorList>
            <person name="Zhou Z."/>
            <person name="Liu Y."/>
            <person name="Xu W."/>
            <person name="Pan J."/>
            <person name="Luo Z.H."/>
            <person name="Li M."/>
        </authorList>
    </citation>
    <scope>NUCLEOTIDE SEQUENCE [LARGE SCALE GENOMIC DNA]</scope>
    <source>
        <strain evidence="5">HyVt-26</strain>
    </source>
</reference>
<keyword evidence="2 3" id="KW-0067">ATP-binding</keyword>
<accession>A0A831JY93</accession>
<proteinExistence type="predicted"/>
<evidence type="ECO:0000256" key="1">
    <source>
        <dbReference type="ARBA" id="ARBA00022741"/>
    </source>
</evidence>
<organism evidence="5">
    <name type="scientific">Thiolapillus brandeum</name>
    <dbReference type="NCBI Taxonomy" id="1076588"/>
    <lineage>
        <taxon>Bacteria</taxon>
        <taxon>Pseudomonadati</taxon>
        <taxon>Pseudomonadota</taxon>
        <taxon>Gammaproteobacteria</taxon>
        <taxon>Chromatiales</taxon>
        <taxon>Sedimenticolaceae</taxon>
        <taxon>Thiolapillus</taxon>
    </lineage>
</organism>
<keyword evidence="1 3" id="KW-0547">Nucleotide-binding</keyword>